<evidence type="ECO:0000313" key="2">
    <source>
        <dbReference type="Proteomes" id="UP000018817"/>
    </source>
</evidence>
<organism evidence="1 2">
    <name type="scientific">Phytophthora nicotianae (strain INRA-310)</name>
    <name type="common">Phytophthora parasitica</name>
    <dbReference type="NCBI Taxonomy" id="761204"/>
    <lineage>
        <taxon>Eukaryota</taxon>
        <taxon>Sar</taxon>
        <taxon>Stramenopiles</taxon>
        <taxon>Oomycota</taxon>
        <taxon>Peronosporomycetes</taxon>
        <taxon>Peronosporales</taxon>
        <taxon>Peronosporaceae</taxon>
        <taxon>Phytophthora</taxon>
    </lineage>
</organism>
<proteinExistence type="predicted"/>
<evidence type="ECO:0000313" key="1">
    <source>
        <dbReference type="EMBL" id="ETN19828.1"/>
    </source>
</evidence>
<name>W2R383_PHYN3</name>
<dbReference type="VEuPathDB" id="FungiDB:PPTG_21179"/>
<protein>
    <submittedName>
        <fullName evidence="1">Uncharacterized protein</fullName>
    </submittedName>
</protein>
<gene>
    <name evidence="1" type="ORF">PPTG_21179</name>
</gene>
<dbReference type="OMA" id="KRIAWRE"/>
<accession>W2R383</accession>
<reference evidence="2" key="1">
    <citation type="submission" date="2011-12" db="EMBL/GenBank/DDBJ databases">
        <authorList>
            <consortium name="The Broad Institute Genome Sequencing Platform"/>
            <person name="Russ C."/>
            <person name="Tyler B."/>
            <person name="Panabieres F."/>
            <person name="Shan W."/>
            <person name="Tripathy S."/>
            <person name="Grunwald N."/>
            <person name="Machado M."/>
            <person name="Young S.K."/>
            <person name="Zeng Q."/>
            <person name="Gargeya S."/>
            <person name="Fitzgerald M."/>
            <person name="Haas B."/>
            <person name="Abouelleil A."/>
            <person name="Alvarado L."/>
            <person name="Arachchi H.M."/>
            <person name="Berlin A."/>
            <person name="Chapman S.B."/>
            <person name="Gearin G."/>
            <person name="Goldberg J."/>
            <person name="Griggs A."/>
            <person name="Gujja S."/>
            <person name="Hansen M."/>
            <person name="Heiman D."/>
            <person name="Howarth C."/>
            <person name="Larimer J."/>
            <person name="Lui A."/>
            <person name="MacDonald P.J.P."/>
            <person name="McCowen C."/>
            <person name="Montmayeur A."/>
            <person name="Murphy C."/>
            <person name="Neiman D."/>
            <person name="Pearson M."/>
            <person name="Priest M."/>
            <person name="Roberts A."/>
            <person name="Saif S."/>
            <person name="Shea T."/>
            <person name="Sisk P."/>
            <person name="Stolte C."/>
            <person name="Sykes S."/>
            <person name="Wortman J."/>
            <person name="Nusbaum C."/>
            <person name="Birren B."/>
        </authorList>
    </citation>
    <scope>NUCLEOTIDE SEQUENCE [LARGE SCALE GENOMIC DNA]</scope>
    <source>
        <strain evidence="2">INRA-310</strain>
    </source>
</reference>
<dbReference type="RefSeq" id="XP_008894680.1">
    <property type="nucleotide sequence ID" value="XM_008896432.1"/>
</dbReference>
<sequence>MPTCDVELLLKSLKTFKVTKSHLVSRGLCNHSAPHTMRVRLLGSFVHNYASSHLRNNDILAAVTATIHEVAFTNNEEGGEAFTFAWENDADGRPIIGNGSDHKPFIIDMTTKVLLTRVDRDPGSFIFHIDATYKLCLKWPVPY</sequence>
<dbReference type="Proteomes" id="UP000018817">
    <property type="component" value="Unassembled WGS sequence"/>
</dbReference>
<reference evidence="1 2" key="2">
    <citation type="submission" date="2013-11" db="EMBL/GenBank/DDBJ databases">
        <title>The Genome Sequence of Phytophthora parasitica INRA-310.</title>
        <authorList>
            <consortium name="The Broad Institute Genomics Platform"/>
            <person name="Russ C."/>
            <person name="Tyler B."/>
            <person name="Panabieres F."/>
            <person name="Shan W."/>
            <person name="Tripathy S."/>
            <person name="Grunwald N."/>
            <person name="Machado M."/>
            <person name="Johnson C.S."/>
            <person name="Arredondo F."/>
            <person name="Hong C."/>
            <person name="Coffey M."/>
            <person name="Young S.K."/>
            <person name="Zeng Q."/>
            <person name="Gargeya S."/>
            <person name="Fitzgerald M."/>
            <person name="Abouelleil A."/>
            <person name="Alvarado L."/>
            <person name="Chapman S.B."/>
            <person name="Gainer-Dewar J."/>
            <person name="Goldberg J."/>
            <person name="Griggs A."/>
            <person name="Gujja S."/>
            <person name="Hansen M."/>
            <person name="Howarth C."/>
            <person name="Imamovic A."/>
            <person name="Ireland A."/>
            <person name="Larimer J."/>
            <person name="McCowan C."/>
            <person name="Murphy C."/>
            <person name="Pearson M."/>
            <person name="Poon T.W."/>
            <person name="Priest M."/>
            <person name="Roberts A."/>
            <person name="Saif S."/>
            <person name="Shea T."/>
            <person name="Sykes S."/>
            <person name="Wortman J."/>
            <person name="Nusbaum C."/>
            <person name="Birren B."/>
        </authorList>
    </citation>
    <scope>NUCLEOTIDE SEQUENCE [LARGE SCALE GENOMIC DNA]</scope>
    <source>
        <strain evidence="1 2">INRA-310</strain>
    </source>
</reference>
<dbReference type="AlphaFoldDB" id="W2R383"/>
<dbReference type="EMBL" id="KI669564">
    <property type="protein sequence ID" value="ETN19828.1"/>
    <property type="molecule type" value="Genomic_DNA"/>
</dbReference>
<dbReference type="GeneID" id="20189778"/>